<dbReference type="Proteomes" id="UP001281147">
    <property type="component" value="Unassembled WGS sequence"/>
</dbReference>
<reference evidence="1" key="1">
    <citation type="submission" date="2023-07" db="EMBL/GenBank/DDBJ databases">
        <title>Black Yeasts Isolated from many extreme environments.</title>
        <authorList>
            <person name="Coleine C."/>
            <person name="Stajich J.E."/>
            <person name="Selbmann L."/>
        </authorList>
    </citation>
    <scope>NUCLEOTIDE SEQUENCE</scope>
    <source>
        <strain evidence="1">CCFEE 5714</strain>
    </source>
</reference>
<proteinExistence type="predicted"/>
<name>A0ACC3NEP8_9PEZI</name>
<evidence type="ECO:0000313" key="2">
    <source>
        <dbReference type="Proteomes" id="UP001281147"/>
    </source>
</evidence>
<organism evidence="1 2">
    <name type="scientific">Vermiconidia calcicola</name>
    <dbReference type="NCBI Taxonomy" id="1690605"/>
    <lineage>
        <taxon>Eukaryota</taxon>
        <taxon>Fungi</taxon>
        <taxon>Dikarya</taxon>
        <taxon>Ascomycota</taxon>
        <taxon>Pezizomycotina</taxon>
        <taxon>Dothideomycetes</taxon>
        <taxon>Dothideomycetidae</taxon>
        <taxon>Mycosphaerellales</taxon>
        <taxon>Extremaceae</taxon>
        <taxon>Vermiconidia</taxon>
    </lineage>
</organism>
<dbReference type="EMBL" id="JAUTXU010000047">
    <property type="protein sequence ID" value="KAK3715665.1"/>
    <property type="molecule type" value="Genomic_DNA"/>
</dbReference>
<accession>A0ACC3NEP8</accession>
<gene>
    <name evidence="1" type="ORF">LTR37_006890</name>
</gene>
<keyword evidence="2" id="KW-1185">Reference proteome</keyword>
<sequence length="1362" mass="155924">MAAVDGAAGTSSAQRQPSQRPLDQRWDRSRGIVLSRKERNGLRDYRWSRSDPIVFAEPPRNRRHYAARPGGLFGSNKNRQTGQIVQQQSQEGPDTSLMSNPGKLSSKDFAAQKQSNEQLREEQELHEATRQKGYQRIRELERELQQMRDKELGLKAKLREKRKELEQQEARNKREDSSLKVESQRLKDKEARIDSIVTEGLRTARLRAQEELDEKNELAEQRLRFAEQLLANAEKERREMDAEMTLFRQETTGQSLERQLQMEKAMVKAVAAERREVEVLALRRANEERSDYETYHQIWDDQRRSLLDFEDRIGPVLLLLSHKLDPWRIAGEEFRKSGLGSVLLKQYPVLHRRLVDYFATGHRNTYDFIESLKQRRDFLGSNQQSLAFSSHVSRRLTRYHRYQDPLTNSNTQYLIAEVLNEMPLSKRRKHLDIRTDEVRKRLEKTQSTDLQQSLQLELDTLSAERSGITKMLQYFYSIGDQEGLRALKLDPDWEKDVFLAFQPDQNMLLETSIRWAELERERRRAGKSASSKESDIWSDGTFIQKNRDARHELHEMERFTRRCFLMEMHLGKPMPKATEDYDAEIDKRIAEGDRVLAARFREVFGTRQAAPSHRTLHLKRNLKNSENNANEEARTKDEQELKEVRLVTDRARLQRLVELRRKELRSSSVNHARIAKLEKEITVHRERMKDPHSLYHFPKDIRTKIQRGLLPPTESQETPGPLHSASPAPAHAHHQQESTGTSLNFTATAAKQSSWDPWSLRYRSFHGDATEIADSFEASDDAVSYCQLPSAFTDEAMLSQALAPYNDQSCQHVEVEASHKHIDQDCTVLHDADSNLDEHSQLTMDSRRAQRDANGSGYHPSESESEQSKSELSTTNSESASECVPEVDSVSATTEENEMAYQIPPEDYRKAALASKNTQAAFWSYKLYKNAEGKTPSIHYCTTLEQTEAQAKQFLNQPVIGFDIEWEIGAQPGKASIKNNVSLIQIATEDKIGLFQLALFKGDKPEELMAPSLRAILKSPEVTKAGVNISGDARRLSECLDVKMSGLFELSHLYNVVMYSECTPHKVNRKLCKMADQVQNILLLPLKKDDVRTSAWSKRLRLDQTEYAASDAYAGFRLYHALEARRKKMDPMPPRPAFWEEQKPLQLGNGQLVVPKKSALKRKVDQVDEKDEVEPDDECEEYFDAVDNMETLELDSSQTGGVPLSGVDIAYPTLPSLEPGQDIVAADPDQVTNGEEITSAESNKSTVKSARRQHPPPSSEVTQADEWAASWRASLPAEYNLKVGHASLRAYNMWHEQKLSCKEVASFLRDPPLSALTVASYVMQALKEENLPYDAARVMEPLEILPKSVHGRYQKIANQINA</sequence>
<protein>
    <submittedName>
        <fullName evidence="1">Uncharacterized protein</fullName>
    </submittedName>
</protein>
<evidence type="ECO:0000313" key="1">
    <source>
        <dbReference type="EMBL" id="KAK3715665.1"/>
    </source>
</evidence>
<comment type="caution">
    <text evidence="1">The sequence shown here is derived from an EMBL/GenBank/DDBJ whole genome shotgun (WGS) entry which is preliminary data.</text>
</comment>